<evidence type="ECO:0000313" key="1">
    <source>
        <dbReference type="EMBL" id="SVE55560.1"/>
    </source>
</evidence>
<reference evidence="1" key="1">
    <citation type="submission" date="2018-05" db="EMBL/GenBank/DDBJ databases">
        <authorList>
            <person name="Lanie J.A."/>
            <person name="Ng W.-L."/>
            <person name="Kazmierczak K.M."/>
            <person name="Andrzejewski T.M."/>
            <person name="Davidsen T.M."/>
            <person name="Wayne K.J."/>
            <person name="Tettelin H."/>
            <person name="Glass J.I."/>
            <person name="Rusch D."/>
            <person name="Podicherti R."/>
            <person name="Tsui H.-C.T."/>
            <person name="Winkler M.E."/>
        </authorList>
    </citation>
    <scope>NUCLEOTIDE SEQUENCE</scope>
</reference>
<proteinExistence type="predicted"/>
<dbReference type="AlphaFoldDB" id="A0A383EGU6"/>
<name>A0A383EGU6_9ZZZZ</name>
<accession>A0A383EGU6</accession>
<gene>
    <name evidence="1" type="ORF">METZ01_LOCUS508414</name>
</gene>
<protein>
    <submittedName>
        <fullName evidence="1">Uncharacterized protein</fullName>
    </submittedName>
</protein>
<organism evidence="1">
    <name type="scientific">marine metagenome</name>
    <dbReference type="NCBI Taxonomy" id="408172"/>
    <lineage>
        <taxon>unclassified sequences</taxon>
        <taxon>metagenomes</taxon>
        <taxon>ecological metagenomes</taxon>
    </lineage>
</organism>
<sequence length="30" mass="3475">MYESYENARKMAQTLFGSINAEKVQKALRP</sequence>
<feature type="non-terminal residue" evidence="1">
    <location>
        <position position="30"/>
    </location>
</feature>
<dbReference type="EMBL" id="UINC01225473">
    <property type="protein sequence ID" value="SVE55560.1"/>
    <property type="molecule type" value="Genomic_DNA"/>
</dbReference>